<dbReference type="GO" id="GO:0016410">
    <property type="term" value="F:N-acyltransferase activity"/>
    <property type="evidence" value="ECO:0007669"/>
    <property type="project" value="UniProtKB-UniRule"/>
</dbReference>
<dbReference type="RefSeq" id="WP_258329757.1">
    <property type="nucleotide sequence ID" value="NZ_JAPTGG010000001.1"/>
</dbReference>
<feature type="transmembrane region" description="Helical" evidence="9">
    <location>
        <begin position="478"/>
        <end position="496"/>
    </location>
</feature>
<dbReference type="Pfam" id="PF20154">
    <property type="entry name" value="LNT_N"/>
    <property type="match status" value="1"/>
</dbReference>
<organism evidence="11 12">
    <name type="scientific">Dasania phycosphaerae</name>
    <dbReference type="NCBI Taxonomy" id="2950436"/>
    <lineage>
        <taxon>Bacteria</taxon>
        <taxon>Pseudomonadati</taxon>
        <taxon>Pseudomonadota</taxon>
        <taxon>Gammaproteobacteria</taxon>
        <taxon>Cellvibrionales</taxon>
        <taxon>Spongiibacteraceae</taxon>
        <taxon>Dasania</taxon>
    </lineage>
</organism>
<comment type="caution">
    <text evidence="11">The sequence shown here is derived from an EMBL/GenBank/DDBJ whole genome shotgun (WGS) entry which is preliminary data.</text>
</comment>
<comment type="function">
    <text evidence="9">Catalyzes the phospholipid dependent N-acylation of the N-terminal cysteine of apolipoprotein, the last step in lipoprotein maturation.</text>
</comment>
<dbReference type="CDD" id="cd07571">
    <property type="entry name" value="ALP_N-acyl_transferase"/>
    <property type="match status" value="1"/>
</dbReference>
<evidence type="ECO:0000256" key="9">
    <source>
        <dbReference type="HAMAP-Rule" id="MF_01148"/>
    </source>
</evidence>
<keyword evidence="8 9" id="KW-0012">Acyltransferase</keyword>
<feature type="domain" description="CN hydrolase" evidence="10">
    <location>
        <begin position="227"/>
        <end position="467"/>
    </location>
</feature>
<evidence type="ECO:0000256" key="5">
    <source>
        <dbReference type="ARBA" id="ARBA00022692"/>
    </source>
</evidence>
<proteinExistence type="inferred from homology"/>
<dbReference type="AlphaFoldDB" id="A0A9J6RH10"/>
<comment type="subcellular location">
    <subcellularLocation>
        <location evidence="1 9">Cell membrane</location>
        <topology evidence="1 9">Multi-pass membrane protein</topology>
    </subcellularLocation>
</comment>
<evidence type="ECO:0000256" key="1">
    <source>
        <dbReference type="ARBA" id="ARBA00004651"/>
    </source>
</evidence>
<keyword evidence="5 9" id="KW-0812">Transmembrane</keyword>
<dbReference type="SUPFAM" id="SSF56317">
    <property type="entry name" value="Carbon-nitrogen hydrolase"/>
    <property type="match status" value="1"/>
</dbReference>
<keyword evidence="4 9" id="KW-0808">Transferase</keyword>
<keyword evidence="6 9" id="KW-1133">Transmembrane helix</keyword>
<reference evidence="11 12" key="1">
    <citation type="submission" date="2022-12" db="EMBL/GenBank/DDBJ databases">
        <title>Dasania phycosphaerae sp. nov., isolated from particulate material of the south coast of Korea.</title>
        <authorList>
            <person name="Jiang Y."/>
        </authorList>
    </citation>
    <scope>NUCLEOTIDE SEQUENCE [LARGE SCALE GENOMIC DNA]</scope>
    <source>
        <strain evidence="11 12">GY-19</strain>
    </source>
</reference>
<dbReference type="Gene3D" id="3.60.110.10">
    <property type="entry name" value="Carbon-nitrogen hydrolase"/>
    <property type="match status" value="1"/>
</dbReference>
<feature type="transmembrane region" description="Helical" evidence="9">
    <location>
        <begin position="124"/>
        <end position="148"/>
    </location>
</feature>
<dbReference type="GO" id="GO:0042158">
    <property type="term" value="P:lipoprotein biosynthetic process"/>
    <property type="evidence" value="ECO:0007669"/>
    <property type="project" value="UniProtKB-UniRule"/>
</dbReference>
<dbReference type="GO" id="GO:0005886">
    <property type="term" value="C:plasma membrane"/>
    <property type="evidence" value="ECO:0007669"/>
    <property type="project" value="UniProtKB-SubCell"/>
</dbReference>
<dbReference type="PROSITE" id="PS50263">
    <property type="entry name" value="CN_HYDROLASE"/>
    <property type="match status" value="1"/>
</dbReference>
<dbReference type="Pfam" id="PF00795">
    <property type="entry name" value="CN_hydrolase"/>
    <property type="match status" value="1"/>
</dbReference>
<feature type="transmembrane region" description="Helical" evidence="9">
    <location>
        <begin position="88"/>
        <end position="112"/>
    </location>
</feature>
<evidence type="ECO:0000256" key="7">
    <source>
        <dbReference type="ARBA" id="ARBA00023136"/>
    </source>
</evidence>
<comment type="pathway">
    <text evidence="9">Protein modification; lipoprotein biosynthesis (N-acyl transfer).</text>
</comment>
<dbReference type="InterPro" id="IPR004563">
    <property type="entry name" value="Apolipo_AcylTrfase"/>
</dbReference>
<evidence type="ECO:0000256" key="4">
    <source>
        <dbReference type="ARBA" id="ARBA00022679"/>
    </source>
</evidence>
<dbReference type="PANTHER" id="PTHR38686:SF1">
    <property type="entry name" value="APOLIPOPROTEIN N-ACYLTRANSFERASE"/>
    <property type="match status" value="1"/>
</dbReference>
<evidence type="ECO:0000259" key="10">
    <source>
        <dbReference type="PROSITE" id="PS50263"/>
    </source>
</evidence>
<feature type="transmembrane region" description="Helical" evidence="9">
    <location>
        <begin position="160"/>
        <end position="185"/>
    </location>
</feature>
<sequence>MPYTSLSQGWRGHLLALLAGGLITLSLAPFNYWPLGVASSALFVILFHHLSPKAAALRGWCFGFGLFASGASWVYVSIHEFGYAPVPLAIFITFLFTGGLALTWLIFAYVYARFIRPLPYGNSLGYAAIFVLCEWFRSWFLTGFPWLYVGYGYLDTPLAGWAPVAGVYALSFIVALSGAAIAIALQQKKPRQPLLIISTLLWLGGYALQQVSWVSPAERAPLKVAMVQANISQAVKWDRDQYWPTLNLYNRMSQPLWSQADLVIWPEAAIPGMYHNAQPFLEHINKRALKHGSSLITGVPSSANVNGQRLAYNSIVALGNGEGMYHKQRLVPFGEYVPLEQYLRGLIQFFNLPMSAFSAGSSEQQPLQAAGMSFAPLICYEVVYSELVSNSVPAADMLLTISNDAWFGDSIGPLQHLEMAQMRALESGRYLLRSTGSGISAIVDQRGNIVVQGPQFQQAVIRGEAKAMQGATPFALSGNWPIIGLCFVLLAGLALTTRLRS</sequence>
<feature type="transmembrane region" description="Helical" evidence="9">
    <location>
        <begin position="194"/>
        <end position="213"/>
    </location>
</feature>
<dbReference type="Proteomes" id="UP001069090">
    <property type="component" value="Unassembled WGS sequence"/>
</dbReference>
<dbReference type="NCBIfam" id="TIGR00546">
    <property type="entry name" value="lnt"/>
    <property type="match status" value="1"/>
</dbReference>
<dbReference type="EC" id="2.3.1.269" evidence="9"/>
<dbReference type="PANTHER" id="PTHR38686">
    <property type="entry name" value="APOLIPOPROTEIN N-ACYLTRANSFERASE"/>
    <property type="match status" value="1"/>
</dbReference>
<evidence type="ECO:0000256" key="6">
    <source>
        <dbReference type="ARBA" id="ARBA00022989"/>
    </source>
</evidence>
<evidence type="ECO:0000313" key="12">
    <source>
        <dbReference type="Proteomes" id="UP001069090"/>
    </source>
</evidence>
<accession>A0A9J6RH10</accession>
<comment type="similarity">
    <text evidence="2 9">Belongs to the CN hydrolase family. Apolipoprotein N-acyltransferase subfamily.</text>
</comment>
<evidence type="ECO:0000256" key="3">
    <source>
        <dbReference type="ARBA" id="ARBA00022475"/>
    </source>
</evidence>
<dbReference type="EMBL" id="JAPTGG010000001">
    <property type="protein sequence ID" value="MCZ0863609.1"/>
    <property type="molecule type" value="Genomic_DNA"/>
</dbReference>
<dbReference type="InterPro" id="IPR003010">
    <property type="entry name" value="C-N_Hydrolase"/>
</dbReference>
<keyword evidence="12" id="KW-1185">Reference proteome</keyword>
<feature type="transmembrane region" description="Helical" evidence="9">
    <location>
        <begin position="57"/>
        <end position="76"/>
    </location>
</feature>
<evidence type="ECO:0000256" key="8">
    <source>
        <dbReference type="ARBA" id="ARBA00023315"/>
    </source>
</evidence>
<name>A0A9J6RH10_9GAMM</name>
<protein>
    <recommendedName>
        <fullName evidence="9">Apolipoprotein N-acyltransferase</fullName>
        <shortName evidence="9">ALP N-acyltransferase</shortName>
        <ecNumber evidence="9">2.3.1.269</ecNumber>
    </recommendedName>
</protein>
<evidence type="ECO:0000256" key="2">
    <source>
        <dbReference type="ARBA" id="ARBA00010065"/>
    </source>
</evidence>
<keyword evidence="3 9" id="KW-1003">Cell membrane</keyword>
<evidence type="ECO:0000313" key="11">
    <source>
        <dbReference type="EMBL" id="MCZ0863609.1"/>
    </source>
</evidence>
<feature type="transmembrane region" description="Helical" evidence="9">
    <location>
        <begin position="12"/>
        <end position="28"/>
    </location>
</feature>
<gene>
    <name evidence="9 11" type="primary">lnt</name>
    <name evidence="11" type="ORF">O0V09_00250</name>
</gene>
<dbReference type="InterPro" id="IPR045378">
    <property type="entry name" value="LNT_N"/>
</dbReference>
<dbReference type="InterPro" id="IPR036526">
    <property type="entry name" value="C-N_Hydrolase_sf"/>
</dbReference>
<comment type="catalytic activity">
    <reaction evidence="9">
        <text>N-terminal S-1,2-diacyl-sn-glyceryl-L-cysteinyl-[lipoprotein] + a glycerophospholipid = N-acyl-S-1,2-diacyl-sn-glyceryl-L-cysteinyl-[lipoprotein] + a 2-acyl-sn-glycero-3-phospholipid + H(+)</text>
        <dbReference type="Rhea" id="RHEA:48228"/>
        <dbReference type="Rhea" id="RHEA-COMP:14681"/>
        <dbReference type="Rhea" id="RHEA-COMP:14684"/>
        <dbReference type="ChEBI" id="CHEBI:15378"/>
        <dbReference type="ChEBI" id="CHEBI:136912"/>
        <dbReference type="ChEBI" id="CHEBI:140656"/>
        <dbReference type="ChEBI" id="CHEBI:140657"/>
        <dbReference type="ChEBI" id="CHEBI:140660"/>
        <dbReference type="EC" id="2.3.1.269"/>
    </reaction>
</comment>
<dbReference type="HAMAP" id="MF_01148">
    <property type="entry name" value="Lnt"/>
    <property type="match status" value="1"/>
</dbReference>
<keyword evidence="7 9" id="KW-0472">Membrane</keyword>